<dbReference type="EMBL" id="CAESAN010000007">
    <property type="protein sequence ID" value="CAB4335638.1"/>
    <property type="molecule type" value="Genomic_DNA"/>
</dbReference>
<proteinExistence type="predicted"/>
<organism evidence="1">
    <name type="scientific">freshwater metagenome</name>
    <dbReference type="NCBI Taxonomy" id="449393"/>
    <lineage>
        <taxon>unclassified sequences</taxon>
        <taxon>metagenomes</taxon>
        <taxon>ecological metagenomes</taxon>
    </lineage>
</organism>
<protein>
    <submittedName>
        <fullName evidence="1">Unannotated protein</fullName>
    </submittedName>
</protein>
<dbReference type="AlphaFoldDB" id="A0A6J5Z2S8"/>
<gene>
    <name evidence="1" type="ORF">UFOPK3547_00156</name>
</gene>
<evidence type="ECO:0000313" key="1">
    <source>
        <dbReference type="EMBL" id="CAB4335638.1"/>
    </source>
</evidence>
<sequence length="56" mass="5971">MQCASFMLARDLSMSGTATIMLDQLSAVAKSQLEAPEAVKVLVRSNVASAKEKLDD</sequence>
<name>A0A6J5Z2S8_9ZZZZ</name>
<accession>A0A6J5Z2S8</accession>
<reference evidence="1" key="1">
    <citation type="submission" date="2020-05" db="EMBL/GenBank/DDBJ databases">
        <authorList>
            <person name="Chiriac C."/>
            <person name="Salcher M."/>
            <person name="Ghai R."/>
            <person name="Kavagutti S V."/>
        </authorList>
    </citation>
    <scope>NUCLEOTIDE SEQUENCE</scope>
</reference>